<dbReference type="RefSeq" id="WP_286276089.1">
    <property type="nucleotide sequence ID" value="NZ_AP027731.1"/>
</dbReference>
<dbReference type="PANTHER" id="PTHR43685:SF3">
    <property type="entry name" value="SLR2126 PROTEIN"/>
    <property type="match status" value="1"/>
</dbReference>
<evidence type="ECO:0000313" key="2">
    <source>
        <dbReference type="EMBL" id="BDZ45979.1"/>
    </source>
</evidence>
<keyword evidence="3" id="KW-1185">Reference proteome</keyword>
<name>A0ABM8GCK3_9MICO</name>
<evidence type="ECO:0000313" key="3">
    <source>
        <dbReference type="Proteomes" id="UP001321498"/>
    </source>
</evidence>
<reference evidence="3" key="1">
    <citation type="journal article" date="2019" name="Int. J. Syst. Evol. Microbiol.">
        <title>The Global Catalogue of Microorganisms (GCM) 10K type strain sequencing project: providing services to taxonomists for standard genome sequencing and annotation.</title>
        <authorList>
            <consortium name="The Broad Institute Genomics Platform"/>
            <consortium name="The Broad Institute Genome Sequencing Center for Infectious Disease"/>
            <person name="Wu L."/>
            <person name="Ma J."/>
        </authorList>
    </citation>
    <scope>NUCLEOTIDE SEQUENCE [LARGE SCALE GENOMIC DNA]</scope>
    <source>
        <strain evidence="3">NBRC 108725</strain>
    </source>
</reference>
<dbReference type="SUPFAM" id="SSF53448">
    <property type="entry name" value="Nucleotide-diphospho-sugar transferases"/>
    <property type="match status" value="1"/>
</dbReference>
<evidence type="ECO:0008006" key="4">
    <source>
        <dbReference type="Google" id="ProtNLM"/>
    </source>
</evidence>
<dbReference type="PANTHER" id="PTHR43685">
    <property type="entry name" value="GLYCOSYLTRANSFERASE"/>
    <property type="match status" value="1"/>
</dbReference>
<dbReference type="EMBL" id="AP027731">
    <property type="protein sequence ID" value="BDZ45979.1"/>
    <property type="molecule type" value="Genomic_DNA"/>
</dbReference>
<gene>
    <name evidence="2" type="ORF">GCM10025866_18880</name>
</gene>
<accession>A0ABM8GCK3</accession>
<feature type="compositionally biased region" description="Low complexity" evidence="1">
    <location>
        <begin position="436"/>
        <end position="447"/>
    </location>
</feature>
<organism evidence="2 3">
    <name type="scientific">Naasia aerilata</name>
    <dbReference type="NCBI Taxonomy" id="1162966"/>
    <lineage>
        <taxon>Bacteria</taxon>
        <taxon>Bacillati</taxon>
        <taxon>Actinomycetota</taxon>
        <taxon>Actinomycetes</taxon>
        <taxon>Micrococcales</taxon>
        <taxon>Microbacteriaceae</taxon>
        <taxon>Naasia</taxon>
    </lineage>
</organism>
<feature type="region of interest" description="Disordered" evidence="1">
    <location>
        <begin position="357"/>
        <end position="461"/>
    </location>
</feature>
<sequence length="461" mass="49461">MGPKVTAILVAHDAGAYLDRTLEALAAQTRAPDQVVLVDIGEHERLTEHPSGLQSVQHIAAPSTLSLGQAVQAAVRIVAPAAGDDEWLWLLAADNAPDPDALRAMLAALEISPSVSVAGPKLMQWADPEYLYSFGESMTRFGTSVELAEPLLDQAQYDRESDVLAVAASGMLVRHRVWDRLEGFDPALPAMDDALDFCIRARLAGHRVALVPEAKVLSAGRRAPGTALLGPRTSRGRRSRLARTAQLHRRLAYAPALAVPLHWLSLLPLALVRALGQLLRKQPESSLGEFGAALAVAFAHLASVARSRRRLRHERVLGWSAIASLRLPWAEIRRRRALAREDATAARRIGRHDIRFFPAGARGPSSSPRWSGSRSTFRCSAPAPLRPPVCCRSRTSARSGHGSGTPGRGSARASSGLPTPSRGCSRCSARSPSGLPRPASSCCTSPRCRSRPSRPGSPPRA</sequence>
<dbReference type="Gene3D" id="3.90.550.10">
    <property type="entry name" value="Spore Coat Polysaccharide Biosynthesis Protein SpsA, Chain A"/>
    <property type="match status" value="1"/>
</dbReference>
<dbReference type="Pfam" id="PF13641">
    <property type="entry name" value="Glyco_tranf_2_3"/>
    <property type="match status" value="1"/>
</dbReference>
<evidence type="ECO:0000256" key="1">
    <source>
        <dbReference type="SAM" id="MobiDB-lite"/>
    </source>
</evidence>
<proteinExistence type="predicted"/>
<dbReference type="InterPro" id="IPR050834">
    <property type="entry name" value="Glycosyltransf_2"/>
</dbReference>
<dbReference type="InterPro" id="IPR029044">
    <property type="entry name" value="Nucleotide-diphossugar_trans"/>
</dbReference>
<protein>
    <recommendedName>
        <fullName evidence="4">GT2 family glycosyltransferase</fullName>
    </recommendedName>
</protein>
<dbReference type="Proteomes" id="UP001321498">
    <property type="component" value="Chromosome"/>
</dbReference>
<feature type="compositionally biased region" description="Low complexity" evidence="1">
    <location>
        <begin position="362"/>
        <end position="375"/>
    </location>
</feature>